<dbReference type="GO" id="GO:0006605">
    <property type="term" value="P:protein targeting"/>
    <property type="evidence" value="ECO:0007669"/>
    <property type="project" value="InterPro"/>
</dbReference>
<evidence type="ECO:0000256" key="13">
    <source>
        <dbReference type="SAM" id="Coils"/>
    </source>
</evidence>
<dbReference type="GO" id="GO:0031522">
    <property type="term" value="C:cell envelope Sec protein transport complex"/>
    <property type="evidence" value="ECO:0007669"/>
    <property type="project" value="TreeGrafter"/>
</dbReference>
<protein>
    <recommendedName>
        <fullName evidence="12">Protein translocase subunit SecA</fullName>
    </recommendedName>
</protein>
<evidence type="ECO:0000313" key="17">
    <source>
        <dbReference type="EMBL" id="PJA46331.1"/>
    </source>
</evidence>
<evidence type="ECO:0000256" key="6">
    <source>
        <dbReference type="ARBA" id="ARBA00022741"/>
    </source>
</evidence>
<keyword evidence="9" id="KW-1278">Translocase</keyword>
<dbReference type="InterPro" id="IPR001650">
    <property type="entry name" value="Helicase_C-like"/>
</dbReference>
<dbReference type="HAMAP" id="MF_01382">
    <property type="entry name" value="SecA"/>
    <property type="match status" value="1"/>
</dbReference>
<dbReference type="Gene3D" id="3.90.1440.10">
    <property type="entry name" value="SecA, preprotein cross-linking domain"/>
    <property type="match status" value="1"/>
</dbReference>
<dbReference type="InterPro" id="IPR014018">
    <property type="entry name" value="SecA_motor_DEAD"/>
</dbReference>
<keyword evidence="8 12" id="KW-0653">Protein transport</keyword>
<dbReference type="PANTHER" id="PTHR30612">
    <property type="entry name" value="SECA INNER MEMBRANE COMPONENT OF SEC PROTEIN SECRETION SYSTEM"/>
    <property type="match status" value="1"/>
</dbReference>
<comment type="similarity">
    <text evidence="2 12">Belongs to the SecA family.</text>
</comment>
<evidence type="ECO:0000256" key="8">
    <source>
        <dbReference type="ARBA" id="ARBA00022927"/>
    </source>
</evidence>
<dbReference type="InterPro" id="IPR020937">
    <property type="entry name" value="SecA_CS"/>
</dbReference>
<dbReference type="Gene3D" id="3.40.50.300">
    <property type="entry name" value="P-loop containing nucleotide triphosphate hydrolases"/>
    <property type="match status" value="3"/>
</dbReference>
<name>A0A2M7XEN7_9BACT</name>
<dbReference type="AlphaFoldDB" id="A0A2M7XEN7"/>
<dbReference type="PROSITE" id="PS51192">
    <property type="entry name" value="HELICASE_ATP_BIND_1"/>
    <property type="match status" value="1"/>
</dbReference>
<dbReference type="CDD" id="cd18803">
    <property type="entry name" value="SF2_C_secA"/>
    <property type="match status" value="1"/>
</dbReference>
<evidence type="ECO:0000256" key="5">
    <source>
        <dbReference type="ARBA" id="ARBA00022490"/>
    </source>
</evidence>
<proteinExistence type="inferred from homology"/>
<keyword evidence="13" id="KW-0175">Coiled coil</keyword>
<dbReference type="GO" id="GO:0017038">
    <property type="term" value="P:protein import"/>
    <property type="evidence" value="ECO:0007669"/>
    <property type="project" value="InterPro"/>
</dbReference>
<sequence>MSQFLKFLFGDPNKQMLASLRKDVEKINNLEASLQALSKEQLKEKTQIFRDQLAKGQSLNDLLIEAYAVVRETARRELNQRHYDVQLIGGMVLHRGGIAEMRTGEGKTLTSTLPLYLNALTAKGCHLVTVNDYLAKRDAVWMGQVFYALGISVGCIQHEGGYLYDPTFKHVEDTPEAIQHDEQRDTTGSFRVHEDYLRPVSRKQAYEADITYGTNNEFGFDYLRDNMVMDLQEMVQRSKPYFAIVDEVDSILIDEARTPLIISAPAAESDALYRQFAQVAKTLVENEDYKVDEKMRAVTLTEQGISKIEQILGVENLYEGESIAYIHHAEQALQAHALFKLDRDYVVNGAEVVIVDEFTGRLMEGRRYSEGLHQAIEAKEGVEIKRESQTLATITFQNYFRLYEKLAGMTGTAATEAEEFGKIYQLDVTSIPTHRQSKRLDLPDRIYKTQAGKMKAVVREIERLHAKGQPVLVGTASIDRNEQLSALLEKAHIPHHVLNAKNHEREAEIIAQAGRIGAVTIATNMAGRGVDIILGGNPPTEDEAKQVREFGGLFVLGTERHEARRIDNQLRGRSGRQGDPGQTQFYISTEDDLMRIFGSDRLKNMMDRLGIPDDEPIENKFVSGSIEKAQQRVEGHHFDARKHLLEYDDVLNKHRELLYTRRREILDAYATEDKEVFQS</sequence>
<reference evidence="18" key="1">
    <citation type="submission" date="2017-09" db="EMBL/GenBank/DDBJ databases">
        <title>Depth-based differentiation of microbial function through sediment-hosted aquifers and enrichment of novel symbionts in the deep terrestrial subsurface.</title>
        <authorList>
            <person name="Probst A.J."/>
            <person name="Ladd B."/>
            <person name="Jarett J.K."/>
            <person name="Geller-Mcgrath D.E."/>
            <person name="Sieber C.M.K."/>
            <person name="Emerson J.B."/>
            <person name="Anantharaman K."/>
            <person name="Thomas B.C."/>
            <person name="Malmstrom R."/>
            <person name="Stieglmeier M."/>
            <person name="Klingl A."/>
            <person name="Woyke T."/>
            <person name="Ryan C.M."/>
            <person name="Banfield J.F."/>
        </authorList>
    </citation>
    <scope>NUCLEOTIDE SEQUENCE [LARGE SCALE GENOMIC DNA]</scope>
</reference>
<dbReference type="GO" id="GO:0005524">
    <property type="term" value="F:ATP binding"/>
    <property type="evidence" value="ECO:0007669"/>
    <property type="project" value="UniProtKB-KW"/>
</dbReference>
<evidence type="ECO:0000256" key="7">
    <source>
        <dbReference type="ARBA" id="ARBA00022840"/>
    </source>
</evidence>
<dbReference type="NCBIfam" id="TIGR00963">
    <property type="entry name" value="secA"/>
    <property type="match status" value="1"/>
</dbReference>
<evidence type="ECO:0000256" key="11">
    <source>
        <dbReference type="ARBA" id="ARBA00023136"/>
    </source>
</evidence>
<evidence type="ECO:0000259" key="16">
    <source>
        <dbReference type="PROSITE" id="PS51196"/>
    </source>
</evidence>
<dbReference type="CDD" id="cd17928">
    <property type="entry name" value="DEXDc_SecA"/>
    <property type="match status" value="1"/>
</dbReference>
<dbReference type="GO" id="GO:0005886">
    <property type="term" value="C:plasma membrane"/>
    <property type="evidence" value="ECO:0007669"/>
    <property type="project" value="TreeGrafter"/>
</dbReference>
<dbReference type="SUPFAM" id="SSF81767">
    <property type="entry name" value="Pre-protein crosslinking domain of SecA"/>
    <property type="match status" value="1"/>
</dbReference>
<dbReference type="InterPro" id="IPR044722">
    <property type="entry name" value="SecA_SF2_C"/>
</dbReference>
<accession>A0A2M7XEN7</accession>
<dbReference type="SMART" id="SM00957">
    <property type="entry name" value="SecA_DEAD"/>
    <property type="match status" value="1"/>
</dbReference>
<feature type="coiled-coil region" evidence="13">
    <location>
        <begin position="17"/>
        <end position="47"/>
    </location>
</feature>
<keyword evidence="3 12" id="KW-0813">Transport</keyword>
<dbReference type="InterPro" id="IPR011116">
    <property type="entry name" value="SecA_Wing/Scaffold"/>
</dbReference>
<dbReference type="Pfam" id="PF07517">
    <property type="entry name" value="SecA_DEAD"/>
    <property type="match status" value="1"/>
</dbReference>
<organism evidence="17 18">
    <name type="scientific">Candidatus Uhrbacteria bacterium CG_4_9_14_3_um_filter_36_7</name>
    <dbReference type="NCBI Taxonomy" id="1975033"/>
    <lineage>
        <taxon>Bacteria</taxon>
        <taxon>Candidatus Uhriibacteriota</taxon>
    </lineage>
</organism>
<dbReference type="PROSITE" id="PS01312">
    <property type="entry name" value="SECA"/>
    <property type="match status" value="1"/>
</dbReference>
<dbReference type="Gene3D" id="1.10.3060.10">
    <property type="entry name" value="Helical scaffold and wing domains of SecA"/>
    <property type="match status" value="1"/>
</dbReference>
<dbReference type="InterPro" id="IPR036266">
    <property type="entry name" value="SecA_Wing/Scaffold_sf"/>
</dbReference>
<dbReference type="InterPro" id="IPR000185">
    <property type="entry name" value="SecA"/>
</dbReference>
<dbReference type="EMBL" id="PFWS01000062">
    <property type="protein sequence ID" value="PJA46331.1"/>
    <property type="molecule type" value="Genomic_DNA"/>
</dbReference>
<evidence type="ECO:0000256" key="12">
    <source>
        <dbReference type="RuleBase" id="RU003874"/>
    </source>
</evidence>
<evidence type="ECO:0000256" key="10">
    <source>
        <dbReference type="ARBA" id="ARBA00023010"/>
    </source>
</evidence>
<dbReference type="Proteomes" id="UP000229749">
    <property type="component" value="Unassembled WGS sequence"/>
</dbReference>
<dbReference type="FunFam" id="3.90.1440.10:FF:000002">
    <property type="entry name" value="Protein translocase subunit SecA"/>
    <property type="match status" value="1"/>
</dbReference>
<evidence type="ECO:0000256" key="1">
    <source>
        <dbReference type="ARBA" id="ARBA00004170"/>
    </source>
</evidence>
<dbReference type="Pfam" id="PF21090">
    <property type="entry name" value="P-loop_SecA"/>
    <property type="match status" value="2"/>
</dbReference>
<evidence type="ECO:0000256" key="2">
    <source>
        <dbReference type="ARBA" id="ARBA00007650"/>
    </source>
</evidence>
<evidence type="ECO:0000256" key="4">
    <source>
        <dbReference type="ARBA" id="ARBA00022475"/>
    </source>
</evidence>
<dbReference type="NCBIfam" id="NF009538">
    <property type="entry name" value="PRK12904.1"/>
    <property type="match status" value="1"/>
</dbReference>
<dbReference type="PRINTS" id="PR00906">
    <property type="entry name" value="SECA"/>
</dbReference>
<dbReference type="SUPFAM" id="SSF81886">
    <property type="entry name" value="Helical scaffold and wing domains of SecA"/>
    <property type="match status" value="1"/>
</dbReference>
<dbReference type="PROSITE" id="PS51196">
    <property type="entry name" value="SECA_MOTOR_DEAD"/>
    <property type="match status" value="1"/>
</dbReference>
<dbReference type="PANTHER" id="PTHR30612:SF0">
    <property type="entry name" value="CHLOROPLAST PROTEIN-TRANSPORTING ATPASE"/>
    <property type="match status" value="1"/>
</dbReference>
<gene>
    <name evidence="17" type="ORF">CO172_03825</name>
</gene>
<dbReference type="InterPro" id="IPR036670">
    <property type="entry name" value="SecA_X-link_sf"/>
</dbReference>
<feature type="domain" description="Helicase C-terminal" evidence="15">
    <location>
        <begin position="453"/>
        <end position="634"/>
    </location>
</feature>
<keyword evidence="7 12" id="KW-0067">ATP-binding</keyword>
<feature type="domain" description="SecA family profile" evidence="16">
    <location>
        <begin position="2"/>
        <end position="618"/>
    </location>
</feature>
<keyword evidence="6 12" id="KW-0547">Nucleotide-binding</keyword>
<feature type="domain" description="Helicase ATP-binding" evidence="14">
    <location>
        <begin position="88"/>
        <end position="284"/>
    </location>
</feature>
<dbReference type="GO" id="GO:0006886">
    <property type="term" value="P:intracellular protein transport"/>
    <property type="evidence" value="ECO:0007669"/>
    <property type="project" value="InterPro"/>
</dbReference>
<evidence type="ECO:0000313" key="18">
    <source>
        <dbReference type="Proteomes" id="UP000229749"/>
    </source>
</evidence>
<evidence type="ECO:0000256" key="9">
    <source>
        <dbReference type="ARBA" id="ARBA00022967"/>
    </source>
</evidence>
<dbReference type="SMART" id="SM00958">
    <property type="entry name" value="SecA_PP_bind"/>
    <property type="match status" value="1"/>
</dbReference>
<dbReference type="FunFam" id="3.40.50.300:FF:000429">
    <property type="entry name" value="Preprotein translocase subunit SecA"/>
    <property type="match status" value="1"/>
</dbReference>
<dbReference type="InterPro" id="IPR027417">
    <property type="entry name" value="P-loop_NTPase"/>
</dbReference>
<feature type="non-terminal residue" evidence="17">
    <location>
        <position position="679"/>
    </location>
</feature>
<evidence type="ECO:0000259" key="15">
    <source>
        <dbReference type="PROSITE" id="PS51194"/>
    </source>
</evidence>
<dbReference type="Pfam" id="PF07516">
    <property type="entry name" value="SecA_SW"/>
    <property type="match status" value="1"/>
</dbReference>
<keyword evidence="5" id="KW-0963">Cytoplasm</keyword>
<dbReference type="PROSITE" id="PS51194">
    <property type="entry name" value="HELICASE_CTER"/>
    <property type="match status" value="1"/>
</dbReference>
<dbReference type="InterPro" id="IPR011115">
    <property type="entry name" value="SecA_DEAD"/>
</dbReference>
<keyword evidence="4" id="KW-1003">Cell membrane</keyword>
<evidence type="ECO:0000259" key="14">
    <source>
        <dbReference type="PROSITE" id="PS51192"/>
    </source>
</evidence>
<keyword evidence="10 12" id="KW-0811">Translocation</keyword>
<dbReference type="Pfam" id="PF01043">
    <property type="entry name" value="SecA_PP_bind"/>
    <property type="match status" value="1"/>
</dbReference>
<evidence type="ECO:0000256" key="3">
    <source>
        <dbReference type="ARBA" id="ARBA00022448"/>
    </source>
</evidence>
<dbReference type="InterPro" id="IPR011130">
    <property type="entry name" value="SecA_preprotein_X-link_dom"/>
</dbReference>
<comment type="subcellular location">
    <subcellularLocation>
        <location evidence="1">Membrane</location>
        <topology evidence="1">Peripheral membrane protein</topology>
    </subcellularLocation>
</comment>
<comment type="caution">
    <text evidence="17">The sequence shown here is derived from an EMBL/GenBank/DDBJ whole genome shotgun (WGS) entry which is preliminary data.</text>
</comment>
<dbReference type="SUPFAM" id="SSF52540">
    <property type="entry name" value="P-loop containing nucleoside triphosphate hydrolases"/>
    <property type="match status" value="2"/>
</dbReference>
<dbReference type="InterPro" id="IPR014001">
    <property type="entry name" value="Helicase_ATP-bd"/>
</dbReference>
<dbReference type="GO" id="GO:0043952">
    <property type="term" value="P:protein transport by the Sec complex"/>
    <property type="evidence" value="ECO:0007669"/>
    <property type="project" value="TreeGrafter"/>
</dbReference>
<dbReference type="GO" id="GO:0005829">
    <property type="term" value="C:cytosol"/>
    <property type="evidence" value="ECO:0007669"/>
    <property type="project" value="TreeGrafter"/>
</dbReference>
<keyword evidence="11" id="KW-0472">Membrane</keyword>